<feature type="transmembrane region" description="Helical" evidence="1">
    <location>
        <begin position="156"/>
        <end position="186"/>
    </location>
</feature>
<keyword evidence="3" id="KW-1185">Reference proteome</keyword>
<dbReference type="EMBL" id="QOCI01000001">
    <property type="protein sequence ID" value="RRR20301.1"/>
    <property type="molecule type" value="Genomic_DNA"/>
</dbReference>
<accession>A0A3R8SSB6</accession>
<evidence type="ECO:0000313" key="3">
    <source>
        <dbReference type="Proteomes" id="UP000274327"/>
    </source>
</evidence>
<name>A0A3R8SSB6_9MICO</name>
<reference evidence="2 3" key="1">
    <citation type="submission" date="2018-07" db="EMBL/GenBank/DDBJ databases">
        <title>Brachybacteriurn paraconglorneratum KCTC 9916.</title>
        <authorList>
            <person name="Li Y."/>
        </authorList>
    </citation>
    <scope>NUCLEOTIDE SEQUENCE [LARGE SCALE GENOMIC DNA]</scope>
    <source>
        <strain evidence="2 3">KCTC 9916</strain>
    </source>
</reference>
<dbReference type="AlphaFoldDB" id="A0A3R8SSB6"/>
<keyword evidence="1" id="KW-1133">Transmembrane helix</keyword>
<dbReference type="RefSeq" id="WP_126984682.1">
    <property type="nucleotide sequence ID" value="NZ_ML133851.1"/>
</dbReference>
<dbReference type="Proteomes" id="UP000274327">
    <property type="component" value="Unassembled WGS sequence"/>
</dbReference>
<feature type="transmembrane region" description="Helical" evidence="1">
    <location>
        <begin position="28"/>
        <end position="58"/>
    </location>
</feature>
<dbReference type="GeneID" id="78119915"/>
<proteinExistence type="predicted"/>
<evidence type="ECO:0000256" key="1">
    <source>
        <dbReference type="SAM" id="Phobius"/>
    </source>
</evidence>
<evidence type="ECO:0000313" key="2">
    <source>
        <dbReference type="EMBL" id="RRR20301.1"/>
    </source>
</evidence>
<keyword evidence="1" id="KW-0472">Membrane</keyword>
<keyword evidence="1" id="KW-0812">Transmembrane</keyword>
<organism evidence="2 3">
    <name type="scientific">Brachybacterium paraconglomeratum</name>
    <dbReference type="NCBI Taxonomy" id="173362"/>
    <lineage>
        <taxon>Bacteria</taxon>
        <taxon>Bacillati</taxon>
        <taxon>Actinomycetota</taxon>
        <taxon>Actinomycetes</taxon>
        <taxon>Micrococcales</taxon>
        <taxon>Dermabacteraceae</taxon>
        <taxon>Brachybacterium</taxon>
    </lineage>
</organism>
<gene>
    <name evidence="2" type="ORF">DS079_02580</name>
</gene>
<sequence>MTYPPAYGPAHSYAPAPRRRRRGVKRTVFGALGLVANAVGLVVMPIVAALIGSAMVIAGNTEMTPLDPSGDTFQASSWSMYTIAAPADDHGTTSCEIEGADISVSPSEAQDVSVGSVDGEPYYDLYDVQVYGDQEVSVTCTGTEAIALWDAGMGGILVSLGIGVLLPVVLGLIALVMTIWGIIALVRSA</sequence>
<protein>
    <submittedName>
        <fullName evidence="2">Uncharacterized protein</fullName>
    </submittedName>
</protein>
<comment type="caution">
    <text evidence="2">The sequence shown here is derived from an EMBL/GenBank/DDBJ whole genome shotgun (WGS) entry which is preliminary data.</text>
</comment>